<keyword evidence="1" id="KW-0472">Membrane</keyword>
<accession>A0A6M4IVA0</accession>
<sequence length="252" mass="26771">MGVVSFGLRFEMPRESTAVDRLVGQVPIHFFSLLTIGLLIVGLNPRVASVVPLGVISQGWGAVAGLTLTLCAGLLGYQLLFAGGQRAVGLGSMLQAGSVASTSDLARIPTLDPTRDFDELARLTGEFNRAGVRSAAMVRLRQAPDFIATLAAHLTNGTASSGAADHALAVVAMDAFTAEEQQRIAEPARSAMQRIAAYVESEYRYITKDRRKGMRKSWGAMFRTIAAKLASTGVDFPSTIAAFDRALDGPKD</sequence>
<protein>
    <submittedName>
        <fullName evidence="2">Uncharacterized protein</fullName>
    </submittedName>
</protein>
<reference evidence="2 3" key="1">
    <citation type="submission" date="2020-05" db="EMBL/GenBank/DDBJ databases">
        <title>Complete genome sequence of Gemmatimonas greenlandica TET16.</title>
        <authorList>
            <person name="Zeng Y."/>
        </authorList>
    </citation>
    <scope>NUCLEOTIDE SEQUENCE [LARGE SCALE GENOMIC DNA]</scope>
    <source>
        <strain evidence="2 3">TET16</strain>
    </source>
</reference>
<dbReference type="Proteomes" id="UP000500938">
    <property type="component" value="Chromosome"/>
</dbReference>
<gene>
    <name evidence="2" type="ORF">HKW67_19415</name>
</gene>
<evidence type="ECO:0000256" key="1">
    <source>
        <dbReference type="SAM" id="Phobius"/>
    </source>
</evidence>
<evidence type="ECO:0000313" key="3">
    <source>
        <dbReference type="Proteomes" id="UP000500938"/>
    </source>
</evidence>
<dbReference type="KEGG" id="ggr:HKW67_19415"/>
<evidence type="ECO:0000313" key="2">
    <source>
        <dbReference type="EMBL" id="QJR37527.1"/>
    </source>
</evidence>
<organism evidence="2 3">
    <name type="scientific">Gemmatimonas groenlandica</name>
    <dbReference type="NCBI Taxonomy" id="2732249"/>
    <lineage>
        <taxon>Bacteria</taxon>
        <taxon>Pseudomonadati</taxon>
        <taxon>Gemmatimonadota</taxon>
        <taxon>Gemmatimonadia</taxon>
        <taxon>Gemmatimonadales</taxon>
        <taxon>Gemmatimonadaceae</taxon>
        <taxon>Gemmatimonas</taxon>
    </lineage>
</organism>
<dbReference type="RefSeq" id="WP_171226962.1">
    <property type="nucleotide sequence ID" value="NZ_CP053085.1"/>
</dbReference>
<dbReference type="EMBL" id="CP053085">
    <property type="protein sequence ID" value="QJR37527.1"/>
    <property type="molecule type" value="Genomic_DNA"/>
</dbReference>
<feature type="transmembrane region" description="Helical" evidence="1">
    <location>
        <begin position="55"/>
        <end position="77"/>
    </location>
</feature>
<feature type="transmembrane region" description="Helical" evidence="1">
    <location>
        <begin position="22"/>
        <end position="43"/>
    </location>
</feature>
<keyword evidence="1" id="KW-0812">Transmembrane</keyword>
<dbReference type="AlphaFoldDB" id="A0A6M4IVA0"/>
<keyword evidence="3" id="KW-1185">Reference proteome</keyword>
<proteinExistence type="predicted"/>
<name>A0A6M4IVA0_9BACT</name>
<keyword evidence="1" id="KW-1133">Transmembrane helix</keyword>